<dbReference type="InterPro" id="IPR007055">
    <property type="entry name" value="BON_dom"/>
</dbReference>
<dbReference type="OrthoDB" id="5525824at2"/>
<evidence type="ECO:0000256" key="3">
    <source>
        <dbReference type="ARBA" id="ARBA00023237"/>
    </source>
</evidence>
<protein>
    <submittedName>
        <fullName evidence="6">BON domain-containing protein</fullName>
    </submittedName>
</protein>
<evidence type="ECO:0000256" key="2">
    <source>
        <dbReference type="ARBA" id="ARBA00023136"/>
    </source>
</evidence>
<sequence length="716" mass="76939">MRCNPSYWLLGLVPIAMLTWVAVQLEQGNIEYDLAHRSGEALKRAGFDWASLRFVGRDVVLMGKAPEERDPEKALASVENVWGVRVASNRSELIDSVADYRWSVISPGAGRIRLAGNVPSEEARRELIDAARTAFPGSEVSDEMRLARGSIDRRQWLAGAVFSMRSLSGLKRGEAELANLNLSIKGEAKTSAAYREIKTALATRRPAGVGLAHEDIALPIARPFVWSIKKSGTGIAVSGFAPSDEEREKLGARTKSLFSTMSISDRTDIAAGAPDGWGKAATIALEQLAQLRLGEASIADRELTVSGEAADEQIASAVKKTLKLQVPQNFRIIDQIRFSKPDIVVPGGGYVMGIVNEGAALDLVGMMPSEAARAALIDAVKARFPGRQLNDKSQVAPGAPDGWQQCVVAGLASLPRLKKGKSILTDRRLVVSGETDDYAASQSVPGDVKAAAGQTCETTTNIAFTGQLKTDLTWKASREANGMVTIGGEAPDDASRLRLVEIAQQIYAGSNVTDNMKIVGAASEPWSSAAHLGLEEMARLRNGEVTISGKELVIKGAAESEQVANDIRSVLSTDLPPGFKSRDEITIMSVEEKAADSCQTLMRQTTAKGTINFERAKADLTPDSTQTLKDLAQIANECPTFSIQIEGHTDAEGTDERNSRLADRRARAVADFLSQNGVDARRLTTIGYGATRPIGDNSTDAGRAKNRRIEFTVRVN</sequence>
<comment type="subcellular location">
    <subcellularLocation>
        <location evidence="1">Cell outer membrane</location>
    </subcellularLocation>
</comment>
<dbReference type="Gene3D" id="3.40.1520.20">
    <property type="match status" value="4"/>
</dbReference>
<dbReference type="RefSeq" id="WP_092865049.1">
    <property type="nucleotide sequence ID" value="NZ_FPCH01000001.1"/>
</dbReference>
<dbReference type="AlphaFoldDB" id="A0A1I7N1N3"/>
<feature type="domain" description="OmpA-like" evidence="5">
    <location>
        <begin position="600"/>
        <end position="716"/>
    </location>
</feature>
<dbReference type="STRING" id="51670.SAMN04488557_1034"/>
<proteinExistence type="predicted"/>
<dbReference type="PANTHER" id="PTHR30329:SF21">
    <property type="entry name" value="LIPOPROTEIN YIAD-RELATED"/>
    <property type="match status" value="1"/>
</dbReference>
<dbReference type="Pfam" id="PF00691">
    <property type="entry name" value="OmpA"/>
    <property type="match status" value="1"/>
</dbReference>
<dbReference type="PROSITE" id="PS51123">
    <property type="entry name" value="OMPA_2"/>
    <property type="match status" value="1"/>
</dbReference>
<dbReference type="Proteomes" id="UP000199423">
    <property type="component" value="Unassembled WGS sequence"/>
</dbReference>
<dbReference type="CDD" id="cd07185">
    <property type="entry name" value="OmpA_C-like"/>
    <property type="match status" value="1"/>
</dbReference>
<dbReference type="InterPro" id="IPR006665">
    <property type="entry name" value="OmpA-like"/>
</dbReference>
<evidence type="ECO:0000313" key="7">
    <source>
        <dbReference type="Proteomes" id="UP000199423"/>
    </source>
</evidence>
<keyword evidence="2 4" id="KW-0472">Membrane</keyword>
<dbReference type="EMBL" id="FPCH01000001">
    <property type="protein sequence ID" value="SFV28554.1"/>
    <property type="molecule type" value="Genomic_DNA"/>
</dbReference>
<accession>A0A1I7N1N3</accession>
<dbReference type="PRINTS" id="PR01021">
    <property type="entry name" value="OMPADOMAIN"/>
</dbReference>
<evidence type="ECO:0000256" key="4">
    <source>
        <dbReference type="PROSITE-ProRule" id="PRU00473"/>
    </source>
</evidence>
<keyword evidence="7" id="KW-1185">Reference proteome</keyword>
<dbReference type="Gene3D" id="3.30.1330.60">
    <property type="entry name" value="OmpA-like domain"/>
    <property type="match status" value="1"/>
</dbReference>
<evidence type="ECO:0000313" key="6">
    <source>
        <dbReference type="EMBL" id="SFV28554.1"/>
    </source>
</evidence>
<gene>
    <name evidence="6" type="ORF">SAMN04488557_1034</name>
</gene>
<name>A0A1I7N1N3_9HYPH</name>
<dbReference type="SUPFAM" id="SSF103088">
    <property type="entry name" value="OmpA-like"/>
    <property type="match status" value="1"/>
</dbReference>
<organism evidence="6 7">
    <name type="scientific">Hyphomicrobium facile</name>
    <dbReference type="NCBI Taxonomy" id="51670"/>
    <lineage>
        <taxon>Bacteria</taxon>
        <taxon>Pseudomonadati</taxon>
        <taxon>Pseudomonadota</taxon>
        <taxon>Alphaproteobacteria</taxon>
        <taxon>Hyphomicrobiales</taxon>
        <taxon>Hyphomicrobiaceae</taxon>
        <taxon>Hyphomicrobium</taxon>
    </lineage>
</organism>
<reference evidence="7" key="1">
    <citation type="submission" date="2016-10" db="EMBL/GenBank/DDBJ databases">
        <authorList>
            <person name="Varghese N."/>
            <person name="Submissions S."/>
        </authorList>
    </citation>
    <scope>NUCLEOTIDE SEQUENCE [LARGE SCALE GENOMIC DNA]</scope>
    <source>
        <strain evidence="7">DSM 1565</strain>
    </source>
</reference>
<dbReference type="InterPro" id="IPR036737">
    <property type="entry name" value="OmpA-like_sf"/>
</dbReference>
<evidence type="ECO:0000256" key="1">
    <source>
        <dbReference type="ARBA" id="ARBA00004442"/>
    </source>
</evidence>
<keyword evidence="3" id="KW-0998">Cell outer membrane</keyword>
<dbReference type="GO" id="GO:0009279">
    <property type="term" value="C:cell outer membrane"/>
    <property type="evidence" value="ECO:0007669"/>
    <property type="project" value="UniProtKB-SubCell"/>
</dbReference>
<dbReference type="InterPro" id="IPR050330">
    <property type="entry name" value="Bact_OuterMem_StrucFunc"/>
</dbReference>
<evidence type="ECO:0000259" key="5">
    <source>
        <dbReference type="PROSITE" id="PS51123"/>
    </source>
</evidence>
<dbReference type="InterPro" id="IPR006664">
    <property type="entry name" value="OMP_bac"/>
</dbReference>
<dbReference type="Pfam" id="PF04972">
    <property type="entry name" value="BON"/>
    <property type="match status" value="1"/>
</dbReference>
<dbReference type="PANTHER" id="PTHR30329">
    <property type="entry name" value="STATOR ELEMENT OF FLAGELLAR MOTOR COMPLEX"/>
    <property type="match status" value="1"/>
</dbReference>